<feature type="compositionally biased region" description="Acidic residues" evidence="6">
    <location>
        <begin position="106"/>
        <end position="126"/>
    </location>
</feature>
<reference evidence="7 8" key="1">
    <citation type="submission" date="2024-07" db="EMBL/GenBank/DDBJ databases">
        <title>Draft sequence of the Neodothiora populina.</title>
        <authorList>
            <person name="Drown D.D."/>
            <person name="Schuette U.S."/>
            <person name="Buechlein A.B."/>
            <person name="Rusch D.R."/>
            <person name="Winton L.W."/>
            <person name="Adams G.A."/>
        </authorList>
    </citation>
    <scope>NUCLEOTIDE SEQUENCE [LARGE SCALE GENOMIC DNA]</scope>
    <source>
        <strain evidence="7 8">CPC 39397</strain>
    </source>
</reference>
<feature type="region of interest" description="Disordered" evidence="6">
    <location>
        <begin position="1"/>
        <end position="39"/>
    </location>
</feature>
<evidence type="ECO:0000256" key="4">
    <source>
        <dbReference type="ARBA" id="ARBA00023242"/>
    </source>
</evidence>
<evidence type="ECO:0000313" key="8">
    <source>
        <dbReference type="Proteomes" id="UP001562354"/>
    </source>
</evidence>
<feature type="coiled-coil region" evidence="5">
    <location>
        <begin position="50"/>
        <end position="85"/>
    </location>
</feature>
<accession>A0ABR3PG02</accession>
<dbReference type="PANTHER" id="PTHR14577">
    <property type="entry name" value="NUCLEOLAR PROTEIN 12"/>
    <property type="match status" value="1"/>
</dbReference>
<proteinExistence type="inferred from homology"/>
<protein>
    <recommendedName>
        <fullName evidence="9">Nucleolar protein 12</fullName>
    </recommendedName>
</protein>
<comment type="subcellular location">
    <subcellularLocation>
        <location evidence="1">Nucleus</location>
        <location evidence="1">Nucleolus</location>
    </subcellularLocation>
</comment>
<feature type="region of interest" description="Disordered" evidence="6">
    <location>
        <begin position="88"/>
        <end position="240"/>
    </location>
</feature>
<feature type="compositionally biased region" description="Basic residues" evidence="6">
    <location>
        <begin position="1"/>
        <end position="11"/>
    </location>
</feature>
<comment type="caution">
    <text evidence="7">The sequence shown here is derived from an EMBL/GenBank/DDBJ whole genome shotgun (WGS) entry which is preliminary data.</text>
</comment>
<dbReference type="EMBL" id="JBFMKM010000008">
    <property type="protein sequence ID" value="KAL1304924.1"/>
    <property type="molecule type" value="Genomic_DNA"/>
</dbReference>
<keyword evidence="8" id="KW-1185">Reference proteome</keyword>
<feature type="compositionally biased region" description="Basic and acidic residues" evidence="6">
    <location>
        <begin position="193"/>
        <end position="221"/>
    </location>
</feature>
<dbReference type="Proteomes" id="UP001562354">
    <property type="component" value="Unassembled WGS sequence"/>
</dbReference>
<feature type="compositionally biased region" description="Basic and acidic residues" evidence="6">
    <location>
        <begin position="127"/>
        <end position="136"/>
    </location>
</feature>
<dbReference type="Pfam" id="PF09805">
    <property type="entry name" value="Nop25"/>
    <property type="match status" value="1"/>
</dbReference>
<keyword evidence="4" id="KW-0539">Nucleus</keyword>
<evidence type="ECO:0000313" key="7">
    <source>
        <dbReference type="EMBL" id="KAL1304924.1"/>
    </source>
</evidence>
<feature type="compositionally biased region" description="Basic and acidic residues" evidence="6">
    <location>
        <begin position="30"/>
        <end position="39"/>
    </location>
</feature>
<evidence type="ECO:0000256" key="5">
    <source>
        <dbReference type="SAM" id="Coils"/>
    </source>
</evidence>
<dbReference type="GeneID" id="95977538"/>
<evidence type="ECO:0000256" key="2">
    <source>
        <dbReference type="ARBA" id="ARBA00007175"/>
    </source>
</evidence>
<evidence type="ECO:0000256" key="3">
    <source>
        <dbReference type="ARBA" id="ARBA00023054"/>
    </source>
</evidence>
<evidence type="ECO:0000256" key="6">
    <source>
        <dbReference type="SAM" id="MobiDB-lite"/>
    </source>
</evidence>
<keyword evidence="3 5" id="KW-0175">Coiled coil</keyword>
<evidence type="ECO:0008006" key="9">
    <source>
        <dbReference type="Google" id="ProtNLM"/>
    </source>
</evidence>
<dbReference type="PANTHER" id="PTHR14577:SF0">
    <property type="entry name" value="NUCLEOLAR PROTEIN 12"/>
    <property type="match status" value="1"/>
</dbReference>
<feature type="compositionally biased region" description="Low complexity" evidence="6">
    <location>
        <begin position="16"/>
        <end position="29"/>
    </location>
</feature>
<name>A0ABR3PG02_9PEZI</name>
<sequence length="240" mass="27624">MPPSFKVRKGGGKGGNFKSKNSKSSGGRPKPVEELKFDPAARQDYLTGFHKRKLQRIKHAQEENAKKEREERVVHRREIREERKRDLEAHVAEVNAQVRAMNPDMQDSDAEEGDGEDGEWDGITEETEVHVVKPDGVDEYVDEDKFTTVTIETMDDDPRKWNGDDGEEDKAVETAVVEETEEVDDGTKKKRVWTKEKPKKKFGDKVKKPKFRYESKAERQQTRNKQRAKNSAAAKARKEK</sequence>
<evidence type="ECO:0000256" key="1">
    <source>
        <dbReference type="ARBA" id="ARBA00004604"/>
    </source>
</evidence>
<gene>
    <name evidence="7" type="ORF">AAFC00_003838</name>
</gene>
<feature type="compositionally biased region" description="Acidic residues" evidence="6">
    <location>
        <begin position="164"/>
        <end position="184"/>
    </location>
</feature>
<organism evidence="7 8">
    <name type="scientific">Neodothiora populina</name>
    <dbReference type="NCBI Taxonomy" id="2781224"/>
    <lineage>
        <taxon>Eukaryota</taxon>
        <taxon>Fungi</taxon>
        <taxon>Dikarya</taxon>
        <taxon>Ascomycota</taxon>
        <taxon>Pezizomycotina</taxon>
        <taxon>Dothideomycetes</taxon>
        <taxon>Dothideomycetidae</taxon>
        <taxon>Dothideales</taxon>
        <taxon>Dothioraceae</taxon>
        <taxon>Neodothiora</taxon>
    </lineage>
</organism>
<comment type="similarity">
    <text evidence="2">Belongs to the RRP17 family.</text>
</comment>
<dbReference type="InterPro" id="IPR019186">
    <property type="entry name" value="Nucleolar_protein_12"/>
</dbReference>
<dbReference type="RefSeq" id="XP_069201198.1">
    <property type="nucleotide sequence ID" value="XM_069343371.1"/>
</dbReference>